<keyword evidence="2" id="KW-1185">Reference proteome</keyword>
<dbReference type="OrthoDB" id="1295525at2759"/>
<proteinExistence type="predicted"/>
<dbReference type="InParanoid" id="A0A7J7C7W4"/>
<organism evidence="1 2">
    <name type="scientific">Tripterygium wilfordii</name>
    <name type="common">Thunder God vine</name>
    <dbReference type="NCBI Taxonomy" id="458696"/>
    <lineage>
        <taxon>Eukaryota</taxon>
        <taxon>Viridiplantae</taxon>
        <taxon>Streptophyta</taxon>
        <taxon>Embryophyta</taxon>
        <taxon>Tracheophyta</taxon>
        <taxon>Spermatophyta</taxon>
        <taxon>Magnoliopsida</taxon>
        <taxon>eudicotyledons</taxon>
        <taxon>Gunneridae</taxon>
        <taxon>Pentapetalae</taxon>
        <taxon>rosids</taxon>
        <taxon>fabids</taxon>
        <taxon>Celastrales</taxon>
        <taxon>Celastraceae</taxon>
        <taxon>Tripterygium</taxon>
    </lineage>
</organism>
<dbReference type="EMBL" id="JAAARO010000020">
    <property type="protein sequence ID" value="KAF5729856.1"/>
    <property type="molecule type" value="Genomic_DNA"/>
</dbReference>
<evidence type="ECO:0008006" key="3">
    <source>
        <dbReference type="Google" id="ProtNLM"/>
    </source>
</evidence>
<name>A0A7J7C7W4_TRIWF</name>
<gene>
    <name evidence="1" type="ORF">HS088_TW20G00221</name>
</gene>
<dbReference type="FunCoup" id="A0A7J7C7W4">
    <property type="interactions" value="33"/>
</dbReference>
<comment type="caution">
    <text evidence="1">The sequence shown here is derived from an EMBL/GenBank/DDBJ whole genome shotgun (WGS) entry which is preliminary data.</text>
</comment>
<accession>A0A7J7C7W4</accession>
<dbReference type="AlphaFoldDB" id="A0A7J7C7W4"/>
<evidence type="ECO:0000313" key="1">
    <source>
        <dbReference type="EMBL" id="KAF5729856.1"/>
    </source>
</evidence>
<evidence type="ECO:0000313" key="2">
    <source>
        <dbReference type="Proteomes" id="UP000593562"/>
    </source>
</evidence>
<protein>
    <recommendedName>
        <fullName evidence="3">HMA domain-containing protein</fullName>
    </recommendedName>
</protein>
<sequence>MMKLSKQSLIYSENLTLPSFQVIVIKASVGCGRCQERICQIISRMTELSEYTVDVHNKEVILKGNFRNNCKGNDIEYLEIQMKGKCCLLRLIIHSFRASCFWVWRYICQ</sequence>
<reference evidence="1 2" key="1">
    <citation type="journal article" date="2020" name="Nat. Commun.">
        <title>Genome of Tripterygium wilfordii and identification of cytochrome P450 involved in triptolide biosynthesis.</title>
        <authorList>
            <person name="Tu L."/>
            <person name="Su P."/>
            <person name="Zhang Z."/>
            <person name="Gao L."/>
            <person name="Wang J."/>
            <person name="Hu T."/>
            <person name="Zhou J."/>
            <person name="Zhang Y."/>
            <person name="Zhao Y."/>
            <person name="Liu Y."/>
            <person name="Song Y."/>
            <person name="Tong Y."/>
            <person name="Lu Y."/>
            <person name="Yang J."/>
            <person name="Xu C."/>
            <person name="Jia M."/>
            <person name="Peters R.J."/>
            <person name="Huang L."/>
            <person name="Gao W."/>
        </authorList>
    </citation>
    <scope>NUCLEOTIDE SEQUENCE [LARGE SCALE GENOMIC DNA]</scope>
    <source>
        <strain evidence="2">cv. XIE 37</strain>
        <tissue evidence="1">Leaf</tissue>
    </source>
</reference>
<dbReference type="Proteomes" id="UP000593562">
    <property type="component" value="Unassembled WGS sequence"/>
</dbReference>